<dbReference type="Proteomes" id="UP000541444">
    <property type="component" value="Unassembled WGS sequence"/>
</dbReference>
<dbReference type="GO" id="GO:0005198">
    <property type="term" value="F:structural molecule activity"/>
    <property type="evidence" value="ECO:0007669"/>
    <property type="project" value="InterPro"/>
</dbReference>
<dbReference type="Gene3D" id="1.25.40.470">
    <property type="match status" value="1"/>
</dbReference>
<reference evidence="4 5" key="1">
    <citation type="journal article" date="2020" name="IScience">
        <title>Genome Sequencing of the Endangered Kingdonia uniflora (Circaeasteraceae, Ranunculales) Reveals Potential Mechanisms of Evolutionary Specialization.</title>
        <authorList>
            <person name="Sun Y."/>
            <person name="Deng T."/>
            <person name="Zhang A."/>
            <person name="Moore M.J."/>
            <person name="Landis J.B."/>
            <person name="Lin N."/>
            <person name="Zhang H."/>
            <person name="Zhang X."/>
            <person name="Huang J."/>
            <person name="Zhang X."/>
            <person name="Sun H."/>
            <person name="Wang H."/>
        </authorList>
    </citation>
    <scope>NUCLEOTIDE SEQUENCE [LARGE SCALE GENOMIC DNA]</scope>
    <source>
        <strain evidence="4">TB1705</strain>
        <tissue evidence="4">Leaf</tissue>
    </source>
</reference>
<dbReference type="InterPro" id="IPR036322">
    <property type="entry name" value="WD40_repeat_dom_sf"/>
</dbReference>
<evidence type="ECO:0008006" key="6">
    <source>
        <dbReference type="Google" id="ProtNLM"/>
    </source>
</evidence>
<dbReference type="CDD" id="cd22947">
    <property type="entry name" value="Coatomer_WDAD_beta-like"/>
    <property type="match status" value="1"/>
</dbReference>
<dbReference type="OrthoDB" id="10261470at2759"/>
<name>A0A7J7LHR6_9MAGN</name>
<sequence length="662" mass="74667">MDSSGKIIWAKHNEIQTVNIRSVGADFEAIDGERLPLAVKELGSCDLYPQSLRHNPNGRFVVVCGEGECIIYTALAWRNRSFGSALEFVWSSDGEYVVRESTSRIKLFSKSFQEKKSIRPTFSVERIFGGTVFAMCSNDFICFYDWVECRLIRRIDVNVKHLYWADSGDLVAIASDTSFYILKYNRDIVSSFLDSGIPADEQGVEDAFELLHETNERVRTGPWVGYFFIYNNSSWRLNYCVGGEVTTIFHLDRPMYLLGYLAGQSRVYLIDKEFNVIGYTILLSLIEYKTLKWMVCLSEMDCVLPVWTCYVHGMKLYSIPQKRFLFFLNNSDGAAFSRCSALRQQVCIMGDVKCNGISVQILINSDGSDSVVWSCVSVTQTTGLSWAEAIFEFWAVNRQQVFHGLITMRRWAEAVFEFWAVNTAGLSWAEAIFEFWAVNRPICSSMPVCFFMILDHMGLLGELAMSTRKLDLAGECLQNAMDLNGLLVLYSSLGDAEGIKKLAYLAKEQGKNNVAFLCLFMLGNLEECLQLLVDSSRIPEAALMARSYLPSKVSDIVAIWKKEFDDWQVSLAVESATTEQRGIYPPALEYLRYANKSKLNLVEAFKSLPVDEEEGTPLENGESNHEAMEVGNEEDGVDEAIEVDVDSTDGAVLVNGNEDDEE</sequence>
<accession>A0A7J7LHR6</accession>
<dbReference type="GO" id="GO:0006886">
    <property type="term" value="P:intracellular protein transport"/>
    <property type="evidence" value="ECO:0007669"/>
    <property type="project" value="InterPro"/>
</dbReference>
<dbReference type="AlphaFoldDB" id="A0A7J7LHR6"/>
<evidence type="ECO:0000256" key="1">
    <source>
        <dbReference type="SAM" id="MobiDB-lite"/>
    </source>
</evidence>
<evidence type="ECO:0000259" key="3">
    <source>
        <dbReference type="Pfam" id="PF23953"/>
    </source>
</evidence>
<protein>
    <recommendedName>
        <fullName evidence="6">Coatomer beta' subunit</fullName>
    </recommendedName>
</protein>
<dbReference type="Pfam" id="PF23953">
    <property type="entry name" value="TPR_COPA_B"/>
    <property type="match status" value="1"/>
</dbReference>
<keyword evidence="5" id="KW-1185">Reference proteome</keyword>
<organism evidence="4 5">
    <name type="scientific">Kingdonia uniflora</name>
    <dbReference type="NCBI Taxonomy" id="39325"/>
    <lineage>
        <taxon>Eukaryota</taxon>
        <taxon>Viridiplantae</taxon>
        <taxon>Streptophyta</taxon>
        <taxon>Embryophyta</taxon>
        <taxon>Tracheophyta</taxon>
        <taxon>Spermatophyta</taxon>
        <taxon>Magnoliopsida</taxon>
        <taxon>Ranunculales</taxon>
        <taxon>Circaeasteraceae</taxon>
        <taxon>Kingdonia</taxon>
    </lineage>
</organism>
<evidence type="ECO:0000259" key="2">
    <source>
        <dbReference type="Pfam" id="PF04053"/>
    </source>
</evidence>
<evidence type="ECO:0000313" key="4">
    <source>
        <dbReference type="EMBL" id="KAF6142132.1"/>
    </source>
</evidence>
<dbReference type="SUPFAM" id="SSF50978">
    <property type="entry name" value="WD40 repeat-like"/>
    <property type="match status" value="1"/>
</dbReference>
<feature type="domain" description="COPA/B second beta-propeller" evidence="2">
    <location>
        <begin position="12"/>
        <end position="271"/>
    </location>
</feature>
<dbReference type="GO" id="GO:0016192">
    <property type="term" value="P:vesicle-mediated transport"/>
    <property type="evidence" value="ECO:0007669"/>
    <property type="project" value="InterPro"/>
</dbReference>
<dbReference type="Pfam" id="PF04053">
    <property type="entry name" value="B-prop_COPA_B_2nd"/>
    <property type="match status" value="1"/>
</dbReference>
<dbReference type="GO" id="GO:0030117">
    <property type="term" value="C:membrane coat"/>
    <property type="evidence" value="ECO:0007669"/>
    <property type="project" value="InterPro"/>
</dbReference>
<dbReference type="InterPro" id="IPR056176">
    <property type="entry name" value="TPR_COPA_B"/>
</dbReference>
<feature type="region of interest" description="Disordered" evidence="1">
    <location>
        <begin position="612"/>
        <end position="638"/>
    </location>
</feature>
<feature type="domain" description="COPA/B TPR" evidence="3">
    <location>
        <begin position="460"/>
        <end position="561"/>
    </location>
</feature>
<evidence type="ECO:0000313" key="5">
    <source>
        <dbReference type="Proteomes" id="UP000541444"/>
    </source>
</evidence>
<proteinExistence type="predicted"/>
<dbReference type="InterPro" id="IPR006692">
    <property type="entry name" value="Beta-prop_COPA/B_2nd"/>
</dbReference>
<dbReference type="EMBL" id="JACGCM010002279">
    <property type="protein sequence ID" value="KAF6142132.1"/>
    <property type="molecule type" value="Genomic_DNA"/>
</dbReference>
<gene>
    <name evidence="4" type="ORF">GIB67_037050</name>
</gene>
<comment type="caution">
    <text evidence="4">The sequence shown here is derived from an EMBL/GenBank/DDBJ whole genome shotgun (WGS) entry which is preliminary data.</text>
</comment>